<evidence type="ECO:0000256" key="4">
    <source>
        <dbReference type="ARBA" id="ARBA00023040"/>
    </source>
</evidence>
<evidence type="ECO:0000313" key="10">
    <source>
        <dbReference type="EMBL" id="RMX54327.1"/>
    </source>
</evidence>
<keyword evidence="4" id="KW-0297">G-protein coupled receptor</keyword>
<dbReference type="CDD" id="cd00637">
    <property type="entry name" value="7tm_classA_rhodopsin-like"/>
    <property type="match status" value="1"/>
</dbReference>
<keyword evidence="3 8" id="KW-1133">Transmembrane helix</keyword>
<dbReference type="InterPro" id="IPR000276">
    <property type="entry name" value="GPCR_Rhodpsn"/>
</dbReference>
<keyword evidence="7" id="KW-0807">Transducer</keyword>
<feature type="transmembrane region" description="Helical" evidence="8">
    <location>
        <begin position="183"/>
        <end position="203"/>
    </location>
</feature>
<dbReference type="Gene3D" id="1.20.1070.10">
    <property type="entry name" value="Rhodopsin 7-helix transmembrane proteins"/>
    <property type="match status" value="2"/>
</dbReference>
<feature type="transmembrane region" description="Helical" evidence="8">
    <location>
        <begin position="323"/>
        <end position="350"/>
    </location>
</feature>
<evidence type="ECO:0000256" key="3">
    <source>
        <dbReference type="ARBA" id="ARBA00022989"/>
    </source>
</evidence>
<name>A0A3M6UKX8_POCDA</name>
<keyword evidence="6" id="KW-0675">Receptor</keyword>
<evidence type="ECO:0000256" key="8">
    <source>
        <dbReference type="SAM" id="Phobius"/>
    </source>
</evidence>
<evidence type="ECO:0000256" key="6">
    <source>
        <dbReference type="ARBA" id="ARBA00023170"/>
    </source>
</evidence>
<sequence length="422" mass="47480">MFDNYSTSNQTGDDMGNDGCTQHVTTKAENVGKLSAYVIVFAISLFGNILILNVICKSKNMHRNTNLLILNMAISDLVIPVVVIPRRNLKRNINLLVLNMAISDLFTSVFMIPRRVVQIALELPSAKWILSGVTGEMTCKLQTFMQDFSGVVSTLTLVLISLERLVAVAFPLRAKMVTYRLRVIIIILSWLVSAAILAPYFYIFKLFEFNSEVYCIASWEPAFEEPSTGKFYITFLCISVILIPFSLLAGIYTVIVLVLLRQKNIIRGQVRGGISRDKMHKNVLRMAVTIVVIFAICWAPLNINLLLLTFFGESQKAWCTSSAFAFTAEFLVIANTAFNPFIYFCFLGIYRRSLCNAISGLLLQSRVRKAIVRFIPKRREAFELTSIPRNEAGLVQVVSSTKLHTDCESKDRVVESEKHQAT</sequence>
<dbReference type="GO" id="GO:0016020">
    <property type="term" value="C:membrane"/>
    <property type="evidence" value="ECO:0007669"/>
    <property type="project" value="UniProtKB-SubCell"/>
</dbReference>
<evidence type="ECO:0000256" key="5">
    <source>
        <dbReference type="ARBA" id="ARBA00023136"/>
    </source>
</evidence>
<keyword evidence="2 8" id="KW-0812">Transmembrane</keyword>
<evidence type="ECO:0000259" key="9">
    <source>
        <dbReference type="PROSITE" id="PS50262"/>
    </source>
</evidence>
<evidence type="ECO:0000256" key="2">
    <source>
        <dbReference type="ARBA" id="ARBA00022692"/>
    </source>
</evidence>
<proteinExistence type="predicted"/>
<dbReference type="STRING" id="46731.A0A3M6UKX8"/>
<evidence type="ECO:0000256" key="1">
    <source>
        <dbReference type="ARBA" id="ARBA00004141"/>
    </source>
</evidence>
<feature type="transmembrane region" description="Helical" evidence="8">
    <location>
        <begin position="282"/>
        <end position="303"/>
    </location>
</feature>
<dbReference type="Pfam" id="PF00001">
    <property type="entry name" value="7tm_1"/>
    <property type="match status" value="1"/>
</dbReference>
<dbReference type="Proteomes" id="UP000275408">
    <property type="component" value="Unassembled WGS sequence"/>
</dbReference>
<dbReference type="EMBL" id="RCHS01001281">
    <property type="protein sequence ID" value="RMX54327.1"/>
    <property type="molecule type" value="Genomic_DNA"/>
</dbReference>
<reference evidence="10 11" key="1">
    <citation type="journal article" date="2018" name="Sci. Rep.">
        <title>Comparative analysis of the Pocillopora damicornis genome highlights role of immune system in coral evolution.</title>
        <authorList>
            <person name="Cunning R."/>
            <person name="Bay R.A."/>
            <person name="Gillette P."/>
            <person name="Baker A.C."/>
            <person name="Traylor-Knowles N."/>
        </authorList>
    </citation>
    <scope>NUCLEOTIDE SEQUENCE [LARGE SCALE GENOMIC DNA]</scope>
    <source>
        <strain evidence="10">RSMAS</strain>
        <tissue evidence="10">Whole animal</tissue>
    </source>
</reference>
<dbReference type="GO" id="GO:0004930">
    <property type="term" value="F:G protein-coupled receptor activity"/>
    <property type="evidence" value="ECO:0007669"/>
    <property type="project" value="UniProtKB-KW"/>
</dbReference>
<dbReference type="PANTHER" id="PTHR24243">
    <property type="entry name" value="G-PROTEIN COUPLED RECEPTOR"/>
    <property type="match status" value="1"/>
</dbReference>
<dbReference type="PROSITE" id="PS50262">
    <property type="entry name" value="G_PROTEIN_RECEP_F1_2"/>
    <property type="match status" value="1"/>
</dbReference>
<dbReference type="PANTHER" id="PTHR24243:SF208">
    <property type="entry name" value="PYROKININ-1 RECEPTOR"/>
    <property type="match status" value="1"/>
</dbReference>
<feature type="transmembrane region" description="Helical" evidence="8">
    <location>
        <begin position="34"/>
        <end position="55"/>
    </location>
</feature>
<dbReference type="SUPFAM" id="SSF81321">
    <property type="entry name" value="Family A G protein-coupled receptor-like"/>
    <property type="match status" value="2"/>
</dbReference>
<evidence type="ECO:0000313" key="11">
    <source>
        <dbReference type="Proteomes" id="UP000275408"/>
    </source>
</evidence>
<organism evidence="10 11">
    <name type="scientific">Pocillopora damicornis</name>
    <name type="common">Cauliflower coral</name>
    <name type="synonym">Millepora damicornis</name>
    <dbReference type="NCBI Taxonomy" id="46731"/>
    <lineage>
        <taxon>Eukaryota</taxon>
        <taxon>Metazoa</taxon>
        <taxon>Cnidaria</taxon>
        <taxon>Anthozoa</taxon>
        <taxon>Hexacorallia</taxon>
        <taxon>Scleractinia</taxon>
        <taxon>Astrocoeniina</taxon>
        <taxon>Pocilloporidae</taxon>
        <taxon>Pocillopora</taxon>
    </lineage>
</organism>
<gene>
    <name evidence="10" type="ORF">pdam_00015321</name>
</gene>
<keyword evidence="11" id="KW-1185">Reference proteome</keyword>
<dbReference type="InterPro" id="IPR017452">
    <property type="entry name" value="GPCR_Rhodpsn_7TM"/>
</dbReference>
<comment type="subcellular location">
    <subcellularLocation>
        <location evidence="1">Membrane</location>
        <topology evidence="1">Multi-pass membrane protein</topology>
    </subcellularLocation>
</comment>
<evidence type="ECO:0000256" key="7">
    <source>
        <dbReference type="ARBA" id="ARBA00023224"/>
    </source>
</evidence>
<dbReference type="AlphaFoldDB" id="A0A3M6UKX8"/>
<dbReference type="OrthoDB" id="5987936at2759"/>
<feature type="transmembrane region" description="Helical" evidence="8">
    <location>
        <begin position="231"/>
        <end position="261"/>
    </location>
</feature>
<dbReference type="PRINTS" id="PR00237">
    <property type="entry name" value="GPCRRHODOPSN"/>
</dbReference>
<protein>
    <recommendedName>
        <fullName evidence="9">G-protein coupled receptors family 1 profile domain-containing protein</fullName>
    </recommendedName>
</protein>
<comment type="caution">
    <text evidence="10">The sequence shown here is derived from an EMBL/GenBank/DDBJ whole genome shotgun (WGS) entry which is preliminary data.</text>
</comment>
<keyword evidence="5 8" id="KW-0472">Membrane</keyword>
<accession>A0A3M6UKX8</accession>
<feature type="domain" description="G-protein coupled receptors family 1 profile" evidence="9">
    <location>
        <begin position="47"/>
        <end position="343"/>
    </location>
</feature>
<feature type="transmembrane region" description="Helical" evidence="8">
    <location>
        <begin position="93"/>
        <end position="112"/>
    </location>
</feature>